<sequence>MEYSIGPVEKKYRKCKRYFEFYKSSDDKIEALETLSNVQSKFEQRRDDLEEIINFLVDDLTFFVESFIEKHSKNEVTDSSRENLLERKRRQFIKRFQQDILQANSIHRLESIKEYTQKDLYEHLLEYTDEVAKNVFQSSIKNVIEKGRLYLNAKYHLMTIDYIVKKIIDKNYPDQVIPNSLWGQLYQKEKLNRSSNYLTKTQKNKQKTINRHYLSKIIKEAEKLLKEDHLRCITEGGNATRFFYKTVHSKLSEVEVDGETIGVPSDETVRNRLNDYLKEIFETS</sequence>
<reference evidence="1 2" key="1">
    <citation type="submission" date="2021-03" db="EMBL/GenBank/DDBJ databases">
        <title>Aliifodinibius sp. nov., a new bacterium isolated from saline soil.</title>
        <authorList>
            <person name="Galisteo C."/>
            <person name="De La Haba R."/>
            <person name="Sanchez-Porro C."/>
            <person name="Ventosa A."/>
        </authorList>
    </citation>
    <scope>NUCLEOTIDE SEQUENCE [LARGE SCALE GENOMIC DNA]</scope>
    <source>
        <strain evidence="1 2">1BSP15-2V2</strain>
    </source>
</reference>
<dbReference type="RefSeq" id="WP_265767616.1">
    <property type="nucleotide sequence ID" value="NZ_JAGGJA010000017.1"/>
</dbReference>
<evidence type="ECO:0000313" key="1">
    <source>
        <dbReference type="EMBL" id="MCW9708808.1"/>
    </source>
</evidence>
<evidence type="ECO:0000313" key="2">
    <source>
        <dbReference type="Proteomes" id="UP001207918"/>
    </source>
</evidence>
<proteinExistence type="predicted"/>
<dbReference type="Proteomes" id="UP001207918">
    <property type="component" value="Unassembled WGS sequence"/>
</dbReference>
<name>A0ABT3PSG7_9BACT</name>
<protein>
    <submittedName>
        <fullName evidence="1">Uncharacterized protein</fullName>
    </submittedName>
</protein>
<comment type="caution">
    <text evidence="1">The sequence shown here is derived from an EMBL/GenBank/DDBJ whole genome shotgun (WGS) entry which is preliminary data.</text>
</comment>
<accession>A0ABT3PSG7</accession>
<gene>
    <name evidence="1" type="ORF">J6I44_18250</name>
</gene>
<keyword evidence="2" id="KW-1185">Reference proteome</keyword>
<organism evidence="1 2">
    <name type="scientific">Fodinibius salsisoli</name>
    <dbReference type="NCBI Taxonomy" id="2820877"/>
    <lineage>
        <taxon>Bacteria</taxon>
        <taxon>Pseudomonadati</taxon>
        <taxon>Balneolota</taxon>
        <taxon>Balneolia</taxon>
        <taxon>Balneolales</taxon>
        <taxon>Balneolaceae</taxon>
        <taxon>Fodinibius</taxon>
    </lineage>
</organism>
<dbReference type="EMBL" id="JAGGJA010000017">
    <property type="protein sequence ID" value="MCW9708808.1"/>
    <property type="molecule type" value="Genomic_DNA"/>
</dbReference>